<reference evidence="1" key="1">
    <citation type="submission" date="2022-08" db="EMBL/GenBank/DDBJ databases">
        <title>Genome Sequence of the sulphate-reducing bacterium, Pseudodesulfovibrio portus JCM14722.</title>
        <authorList>
            <person name="Kondo R."/>
            <person name="Kataoka T."/>
        </authorList>
    </citation>
    <scope>NUCLEOTIDE SEQUENCE</scope>
    <source>
        <strain evidence="1">JCM 14722</strain>
    </source>
</reference>
<dbReference type="Proteomes" id="UP001061361">
    <property type="component" value="Chromosome"/>
</dbReference>
<name>A0ABM8ARH2_9BACT</name>
<evidence type="ECO:0000313" key="1">
    <source>
        <dbReference type="EMBL" id="BDQ33990.1"/>
    </source>
</evidence>
<accession>A0ABM8ARH2</accession>
<protein>
    <submittedName>
        <fullName evidence="1">Uncharacterized protein</fullName>
    </submittedName>
</protein>
<evidence type="ECO:0000313" key="2">
    <source>
        <dbReference type="Proteomes" id="UP001061361"/>
    </source>
</evidence>
<organism evidence="1 2">
    <name type="scientific">Pseudodesulfovibrio portus</name>
    <dbReference type="NCBI Taxonomy" id="231439"/>
    <lineage>
        <taxon>Bacteria</taxon>
        <taxon>Pseudomonadati</taxon>
        <taxon>Thermodesulfobacteriota</taxon>
        <taxon>Desulfovibrionia</taxon>
        <taxon>Desulfovibrionales</taxon>
        <taxon>Desulfovibrionaceae</taxon>
    </lineage>
</organism>
<dbReference type="RefSeq" id="WP_264984038.1">
    <property type="nucleotide sequence ID" value="NZ_AP026708.1"/>
</dbReference>
<dbReference type="EMBL" id="AP026708">
    <property type="protein sequence ID" value="BDQ33990.1"/>
    <property type="molecule type" value="Genomic_DNA"/>
</dbReference>
<sequence length="409" mass="44763">MTQFRALPVWRGDAFLLRSQRGTYLFDGGDLAGGLPRMLRERRVGNLRAAVCTFPSPDRLGGILELLADGYPVRECWLPARLGVLEGMARSFNGDWPGWFSLFNAPVPRDFRPPEPTVSDSRVGAAMLMTLAAAGCPGEPLPVPSAGPEACVAELFEGLVLRAAARRGERGAARALQRLGKDLSKAGGFREQALLCCSLLLDHAGAGRAGDADARVVKGLTLAAMTAVLTTGTPRVRYFRRSHGPQYHLIPRHPVMCLNGTETDLREPAPPADPEHLYREAGKLFGNGRGLVFQHGDGRCGTLFCSNSRLLFAGTENGIPLRRPTVITAPGQGAVSLEEAYARIRSDAPEKDFWVRAHYSHARKVSEAYKQLPNRFCLSNPAFRSMQEVVLEFDGDRWHRRAGKFCTCK</sequence>
<keyword evidence="2" id="KW-1185">Reference proteome</keyword>
<proteinExistence type="predicted"/>
<gene>
    <name evidence="1" type="ORF">JCM14722_15320</name>
</gene>